<feature type="transmembrane region" description="Helical" evidence="1">
    <location>
        <begin position="221"/>
        <end position="245"/>
    </location>
</feature>
<dbReference type="Pfam" id="PF05987">
    <property type="entry name" value="DUF898"/>
    <property type="match status" value="1"/>
</dbReference>
<dbReference type="InterPro" id="IPR010295">
    <property type="entry name" value="DUF898"/>
</dbReference>
<protein>
    <submittedName>
        <fullName evidence="2">YjgN family protein</fullName>
    </submittedName>
</protein>
<dbReference type="Proteomes" id="UP001596086">
    <property type="component" value="Unassembled WGS sequence"/>
</dbReference>
<gene>
    <name evidence="2" type="ORF">ACFPO9_06340</name>
</gene>
<reference evidence="3" key="1">
    <citation type="journal article" date="2019" name="Int. J. Syst. Evol. Microbiol.">
        <title>The Global Catalogue of Microorganisms (GCM) 10K type strain sequencing project: providing services to taxonomists for standard genome sequencing and annotation.</title>
        <authorList>
            <consortium name="The Broad Institute Genomics Platform"/>
            <consortium name="The Broad Institute Genome Sequencing Center for Infectious Disease"/>
            <person name="Wu L."/>
            <person name="Ma J."/>
        </authorList>
    </citation>
    <scope>NUCLEOTIDE SEQUENCE [LARGE SCALE GENOMIC DNA]</scope>
    <source>
        <strain evidence="3">CGMCC 4.5798</strain>
    </source>
</reference>
<comment type="caution">
    <text evidence="2">The sequence shown here is derived from an EMBL/GenBank/DDBJ whole genome shotgun (WGS) entry which is preliminary data.</text>
</comment>
<keyword evidence="1" id="KW-0812">Transmembrane</keyword>
<evidence type="ECO:0000256" key="1">
    <source>
        <dbReference type="SAM" id="Phobius"/>
    </source>
</evidence>
<keyword evidence="3" id="KW-1185">Reference proteome</keyword>
<dbReference type="RefSeq" id="WP_379768556.1">
    <property type="nucleotide sequence ID" value="NZ_JBHSMZ010000004.1"/>
</dbReference>
<feature type="transmembrane region" description="Helical" evidence="1">
    <location>
        <begin position="180"/>
        <end position="200"/>
    </location>
</feature>
<dbReference type="EMBL" id="JBHSMZ010000004">
    <property type="protein sequence ID" value="MFC5548130.1"/>
    <property type="molecule type" value="Genomic_DNA"/>
</dbReference>
<evidence type="ECO:0000313" key="2">
    <source>
        <dbReference type="EMBL" id="MFC5548130.1"/>
    </source>
</evidence>
<feature type="transmembrane region" description="Helical" evidence="1">
    <location>
        <begin position="156"/>
        <end position="174"/>
    </location>
</feature>
<organism evidence="2 3">
    <name type="scientific">Massilia aerilata</name>
    <dbReference type="NCBI Taxonomy" id="453817"/>
    <lineage>
        <taxon>Bacteria</taxon>
        <taxon>Pseudomonadati</taxon>
        <taxon>Pseudomonadota</taxon>
        <taxon>Betaproteobacteria</taxon>
        <taxon>Burkholderiales</taxon>
        <taxon>Oxalobacteraceae</taxon>
        <taxon>Telluria group</taxon>
        <taxon>Massilia</taxon>
    </lineage>
</organism>
<feature type="transmembrane region" description="Helical" evidence="1">
    <location>
        <begin position="257"/>
        <end position="282"/>
    </location>
</feature>
<keyword evidence="1" id="KW-0472">Membrane</keyword>
<keyword evidence="1" id="KW-1133">Transmembrane helix</keyword>
<feature type="transmembrane region" description="Helical" evidence="1">
    <location>
        <begin position="37"/>
        <end position="58"/>
    </location>
</feature>
<sequence length="381" mass="41690">MIEHDYASDATLPDDAVPDYPPAPLAFGFSGSGGEYFRIWVVNLLLTVATLGIYSAWAKTRRLQYFYRNTQLAGASFDFRGNPVAILRGRLLAVVLLAAYHYAFGFSAVAGAVTVGLLVCLLPFMMRSALRFRLSNTWYRGLPFGFAGEIQAAYRVYALPVAMFILPGALVALLPDRPMVSAVFLLYLLWPLMHGAMKRYQHGSLTYGDQRAEFGASSAELAAPYVVSFVMGIVGIVVLGMMIYAGSRLRADTGAGGIAAVLIPLGGILLLYLFIILSALFVMVRMNNIAWSDTRFPGVRIESAMRLRSYFRLQAVNVLLTLLTLGLYRPFAAVRTWRYRLAHVHVEAPDGFEAATGQASRRPATAAGDGSAEFLGLDLSW</sequence>
<evidence type="ECO:0000313" key="3">
    <source>
        <dbReference type="Proteomes" id="UP001596086"/>
    </source>
</evidence>
<proteinExistence type="predicted"/>
<accession>A0ABW0RX86</accession>
<feature type="transmembrane region" description="Helical" evidence="1">
    <location>
        <begin position="310"/>
        <end position="328"/>
    </location>
</feature>
<feature type="transmembrane region" description="Helical" evidence="1">
    <location>
        <begin position="106"/>
        <end position="126"/>
    </location>
</feature>
<name>A0ABW0RX86_9BURK</name>